<evidence type="ECO:0000256" key="8">
    <source>
        <dbReference type="SAM" id="Phobius"/>
    </source>
</evidence>
<evidence type="ECO:0000256" key="6">
    <source>
        <dbReference type="ARBA" id="ARBA00022989"/>
    </source>
</evidence>
<gene>
    <name evidence="9" type="ORF">HGA05_07025</name>
</gene>
<dbReference type="FunFam" id="1.10.3470.10:FF:000001">
    <property type="entry name" value="Vitamin B12 ABC transporter permease BtuC"/>
    <property type="match status" value="1"/>
</dbReference>
<feature type="transmembrane region" description="Helical" evidence="8">
    <location>
        <begin position="12"/>
        <end position="36"/>
    </location>
</feature>
<comment type="subcellular location">
    <subcellularLocation>
        <location evidence="1">Cell membrane</location>
        <topology evidence="1">Multi-pass membrane protein</topology>
    </subcellularLocation>
</comment>
<evidence type="ECO:0000256" key="4">
    <source>
        <dbReference type="ARBA" id="ARBA00022475"/>
    </source>
</evidence>
<evidence type="ECO:0000256" key="1">
    <source>
        <dbReference type="ARBA" id="ARBA00004651"/>
    </source>
</evidence>
<feature type="transmembrane region" description="Helical" evidence="8">
    <location>
        <begin position="251"/>
        <end position="279"/>
    </location>
</feature>
<feature type="transmembrane region" description="Helical" evidence="8">
    <location>
        <begin position="202"/>
        <end position="222"/>
    </location>
</feature>
<dbReference type="Pfam" id="PF01032">
    <property type="entry name" value="FecCD"/>
    <property type="match status" value="1"/>
</dbReference>
<dbReference type="EMBL" id="JAAXPC010000003">
    <property type="protein sequence ID" value="NKY01321.1"/>
    <property type="molecule type" value="Genomic_DNA"/>
</dbReference>
<dbReference type="GO" id="GO:0033214">
    <property type="term" value="P:siderophore-iron import into cell"/>
    <property type="evidence" value="ECO:0007669"/>
    <property type="project" value="TreeGrafter"/>
</dbReference>
<dbReference type="RefSeq" id="WP_050955315.1">
    <property type="nucleotide sequence ID" value="NZ_JAAXPC010000003.1"/>
</dbReference>
<dbReference type="AlphaFoldDB" id="A0A846WM00"/>
<protein>
    <submittedName>
        <fullName evidence="9">Iron chelate uptake ABC transporter family permease subunit</fullName>
    </submittedName>
</protein>
<name>A0A846WM00_9ACTN</name>
<dbReference type="PANTHER" id="PTHR30472:SF67">
    <property type="entry name" value="PERMEASE OF ABC TRANSPORTER-RELATED"/>
    <property type="match status" value="1"/>
</dbReference>
<accession>A0A846WM00</accession>
<evidence type="ECO:0000256" key="3">
    <source>
        <dbReference type="ARBA" id="ARBA00022448"/>
    </source>
</evidence>
<dbReference type="Proteomes" id="UP000563898">
    <property type="component" value="Unassembled WGS sequence"/>
</dbReference>
<feature type="transmembrane region" description="Helical" evidence="8">
    <location>
        <begin position="159"/>
        <end position="182"/>
    </location>
</feature>
<sequence>MPRTPVGGARWYRLGWVIGVVALVLSLGTSVTIGVADLSIADVYRVVFAHLGGPESELSRVRQGIVWELRVPRALMAAVCGTGLALCGVIMQSLLRNPLADPYVLGVSSGASTGAVAVVVLGAGAGALSLSGGAFVGAVISFVLVMLLAWGAGGGTSRIVLAGVAGTQLFSSLTSFIVISSADAERTRGILFWLLGSMSGVTWRQVAICATATMIGLTMCLWRARALDAFTFGTSAAATLGISVARERATMLTIVALVTATLVSAVGAIGFVGLVLPHATRLLVGVGHRRLLPAVALTGAIFMIWVDTISRTVFAPQEVPVGVVTALIGVPVFALLLFRMRRPA</sequence>
<dbReference type="GO" id="GO:0005886">
    <property type="term" value="C:plasma membrane"/>
    <property type="evidence" value="ECO:0007669"/>
    <property type="project" value="UniProtKB-SubCell"/>
</dbReference>
<comment type="similarity">
    <text evidence="2">Belongs to the binding-protein-dependent transport system permease family. FecCD subfamily.</text>
</comment>
<proteinExistence type="inferred from homology"/>
<organism evidence="9 10">
    <name type="scientific">Gordonia polyisoprenivorans</name>
    <dbReference type="NCBI Taxonomy" id="84595"/>
    <lineage>
        <taxon>Bacteria</taxon>
        <taxon>Bacillati</taxon>
        <taxon>Actinomycetota</taxon>
        <taxon>Actinomycetes</taxon>
        <taxon>Mycobacteriales</taxon>
        <taxon>Gordoniaceae</taxon>
        <taxon>Gordonia</taxon>
    </lineage>
</organism>
<evidence type="ECO:0000256" key="2">
    <source>
        <dbReference type="ARBA" id="ARBA00007935"/>
    </source>
</evidence>
<feature type="transmembrane region" description="Helical" evidence="8">
    <location>
        <begin position="134"/>
        <end position="152"/>
    </location>
</feature>
<dbReference type="CDD" id="cd06550">
    <property type="entry name" value="TM_ABC_iron-siderophores_like"/>
    <property type="match status" value="1"/>
</dbReference>
<dbReference type="InterPro" id="IPR037294">
    <property type="entry name" value="ABC_BtuC-like"/>
</dbReference>
<keyword evidence="5 8" id="KW-0812">Transmembrane</keyword>
<dbReference type="GO" id="GO:0022857">
    <property type="term" value="F:transmembrane transporter activity"/>
    <property type="evidence" value="ECO:0007669"/>
    <property type="project" value="InterPro"/>
</dbReference>
<reference evidence="9 10" key="1">
    <citation type="submission" date="2020-04" db="EMBL/GenBank/DDBJ databases">
        <title>MicrobeNet Type strains.</title>
        <authorList>
            <person name="Nicholson A.C."/>
        </authorList>
    </citation>
    <scope>NUCLEOTIDE SEQUENCE [LARGE SCALE GENOMIC DNA]</scope>
    <source>
        <strain evidence="9 10">ATCC BAA-14</strain>
    </source>
</reference>
<feature type="transmembrane region" description="Helical" evidence="8">
    <location>
        <begin position="74"/>
        <end position="91"/>
    </location>
</feature>
<feature type="transmembrane region" description="Helical" evidence="8">
    <location>
        <begin position="319"/>
        <end position="338"/>
    </location>
</feature>
<dbReference type="SUPFAM" id="SSF81345">
    <property type="entry name" value="ABC transporter involved in vitamin B12 uptake, BtuC"/>
    <property type="match status" value="1"/>
</dbReference>
<feature type="transmembrane region" description="Helical" evidence="8">
    <location>
        <begin position="229"/>
        <end position="245"/>
    </location>
</feature>
<keyword evidence="6 8" id="KW-1133">Transmembrane helix</keyword>
<keyword evidence="7 8" id="KW-0472">Membrane</keyword>
<evidence type="ECO:0000256" key="7">
    <source>
        <dbReference type="ARBA" id="ARBA00023136"/>
    </source>
</evidence>
<keyword evidence="4" id="KW-1003">Cell membrane</keyword>
<evidence type="ECO:0000313" key="10">
    <source>
        <dbReference type="Proteomes" id="UP000563898"/>
    </source>
</evidence>
<evidence type="ECO:0000313" key="9">
    <source>
        <dbReference type="EMBL" id="NKY01321.1"/>
    </source>
</evidence>
<dbReference type="Gene3D" id="1.10.3470.10">
    <property type="entry name" value="ABC transporter involved in vitamin B12 uptake, BtuC"/>
    <property type="match status" value="1"/>
</dbReference>
<evidence type="ECO:0000256" key="5">
    <source>
        <dbReference type="ARBA" id="ARBA00022692"/>
    </source>
</evidence>
<comment type="caution">
    <text evidence="9">The sequence shown here is derived from an EMBL/GenBank/DDBJ whole genome shotgun (WGS) entry which is preliminary data.</text>
</comment>
<feature type="transmembrane region" description="Helical" evidence="8">
    <location>
        <begin position="291"/>
        <end position="313"/>
    </location>
</feature>
<keyword evidence="3" id="KW-0813">Transport</keyword>
<dbReference type="InterPro" id="IPR000522">
    <property type="entry name" value="ABC_transptr_permease_BtuC"/>
</dbReference>
<dbReference type="PANTHER" id="PTHR30472">
    <property type="entry name" value="FERRIC ENTEROBACTIN TRANSPORT SYSTEM PERMEASE PROTEIN"/>
    <property type="match status" value="1"/>
</dbReference>
<feature type="transmembrane region" description="Helical" evidence="8">
    <location>
        <begin position="103"/>
        <end position="128"/>
    </location>
</feature>